<protein>
    <submittedName>
        <fullName evidence="2">Uncharacterized protein</fullName>
    </submittedName>
</protein>
<evidence type="ECO:0000313" key="3">
    <source>
        <dbReference type="Proteomes" id="UP000054567"/>
    </source>
</evidence>
<reference evidence="2 3" key="1">
    <citation type="submission" date="2007-06" db="EMBL/GenBank/DDBJ databases">
        <title>The Genome Sequence of Coccidioides posadasii RMSCC_3488.</title>
        <authorList>
            <consortium name="Coccidioides Genome Resources Consortium"/>
            <consortium name="The Broad Institute Genome Sequencing Platform"/>
            <person name="Henn M.R."/>
            <person name="Sykes S."/>
            <person name="Young S."/>
            <person name="Jaffe D."/>
            <person name="Berlin A."/>
            <person name="Alvarez P."/>
            <person name="Butler J."/>
            <person name="Gnerre S."/>
            <person name="Grabherr M."/>
            <person name="Mauceli E."/>
            <person name="Brockman W."/>
            <person name="Kodira C."/>
            <person name="Alvarado L."/>
            <person name="Zeng Q."/>
            <person name="Crawford M."/>
            <person name="Antoine C."/>
            <person name="Devon K."/>
            <person name="Galgiani J."/>
            <person name="Orsborn K."/>
            <person name="Lewis M.L."/>
            <person name="Nusbaum C."/>
            <person name="Galagan J."/>
            <person name="Birren B."/>
        </authorList>
    </citation>
    <scope>NUCLEOTIDE SEQUENCE [LARGE SCALE GENOMIC DNA]</scope>
    <source>
        <strain evidence="2 3">RMSCC 3488</strain>
    </source>
</reference>
<accession>A0A0J6FLI9</accession>
<gene>
    <name evidence="2" type="ORF">CPAG_07515</name>
</gene>
<dbReference type="VEuPathDB" id="FungiDB:CPAG_07515"/>
<dbReference type="EMBL" id="DS268113">
    <property type="protein sequence ID" value="KMM71208.1"/>
    <property type="molecule type" value="Genomic_DNA"/>
</dbReference>
<proteinExistence type="predicted"/>
<name>A0A0J6FLI9_COCPO</name>
<feature type="region of interest" description="Disordered" evidence="1">
    <location>
        <begin position="1"/>
        <end position="20"/>
    </location>
</feature>
<evidence type="ECO:0000256" key="1">
    <source>
        <dbReference type="SAM" id="MobiDB-lite"/>
    </source>
</evidence>
<reference evidence="3" key="3">
    <citation type="journal article" date="2010" name="Genome Res.">
        <title>Population genomic sequencing of Coccidioides fungi reveals recent hybridization and transposon control.</title>
        <authorList>
            <person name="Neafsey D.E."/>
            <person name="Barker B.M."/>
            <person name="Sharpton T.J."/>
            <person name="Stajich J.E."/>
            <person name="Park D.J."/>
            <person name="Whiston E."/>
            <person name="Hung C.-Y."/>
            <person name="McMahan C."/>
            <person name="White J."/>
            <person name="Sykes S."/>
            <person name="Heiman D."/>
            <person name="Young S."/>
            <person name="Zeng Q."/>
            <person name="Abouelleil A."/>
            <person name="Aftuck L."/>
            <person name="Bessette D."/>
            <person name="Brown A."/>
            <person name="FitzGerald M."/>
            <person name="Lui A."/>
            <person name="Macdonald J.P."/>
            <person name="Priest M."/>
            <person name="Orbach M.J."/>
            <person name="Galgiani J.N."/>
            <person name="Kirkland T.N."/>
            <person name="Cole G.T."/>
            <person name="Birren B.W."/>
            <person name="Henn M.R."/>
            <person name="Taylor J.W."/>
            <person name="Rounsley S.D."/>
        </authorList>
    </citation>
    <scope>NUCLEOTIDE SEQUENCE [LARGE SCALE GENOMIC DNA]</scope>
    <source>
        <strain evidence="3">RMSCC 3488</strain>
    </source>
</reference>
<sequence length="225" mass="25581">MVKAPSRLRSSNNHKKANGLVGSNGFRRQISVHTLGQEWKLRAPRWVRCLLFRYGEWGRPVVDGGRDRWAVVSSQSVSRREGLGKSEHLVFPIRNPMRQFRFDIEQRSDTIENGLITPLGRGGINVQTPSGLVPDEWALFSHPGNQTQSCCPRKKASKTLNNRRGLPLDSGWIEVASLDQYMDIRHAMDWDKPASLFGDLFLLQHSGEHQPRRASVVSAWKTLEF</sequence>
<dbReference type="Proteomes" id="UP000054567">
    <property type="component" value="Unassembled WGS sequence"/>
</dbReference>
<organism evidence="2 3">
    <name type="scientific">Coccidioides posadasii RMSCC 3488</name>
    <dbReference type="NCBI Taxonomy" id="454284"/>
    <lineage>
        <taxon>Eukaryota</taxon>
        <taxon>Fungi</taxon>
        <taxon>Dikarya</taxon>
        <taxon>Ascomycota</taxon>
        <taxon>Pezizomycotina</taxon>
        <taxon>Eurotiomycetes</taxon>
        <taxon>Eurotiomycetidae</taxon>
        <taxon>Onygenales</taxon>
        <taxon>Onygenaceae</taxon>
        <taxon>Coccidioides</taxon>
    </lineage>
</organism>
<dbReference type="AlphaFoldDB" id="A0A0J6FLI9"/>
<evidence type="ECO:0000313" key="2">
    <source>
        <dbReference type="EMBL" id="KMM71208.1"/>
    </source>
</evidence>
<reference evidence="3" key="2">
    <citation type="journal article" date="2009" name="Genome Res.">
        <title>Comparative genomic analyses of the human fungal pathogens Coccidioides and their relatives.</title>
        <authorList>
            <person name="Sharpton T.J."/>
            <person name="Stajich J.E."/>
            <person name="Rounsley S.D."/>
            <person name="Gardner M.J."/>
            <person name="Wortman J.R."/>
            <person name="Jordar V.S."/>
            <person name="Maiti R."/>
            <person name="Kodira C.D."/>
            <person name="Neafsey D.E."/>
            <person name="Zeng Q."/>
            <person name="Hung C.-Y."/>
            <person name="McMahan C."/>
            <person name="Muszewska A."/>
            <person name="Grynberg M."/>
            <person name="Mandel M.A."/>
            <person name="Kellner E.M."/>
            <person name="Barker B.M."/>
            <person name="Galgiani J.N."/>
            <person name="Orbach M.J."/>
            <person name="Kirkland T.N."/>
            <person name="Cole G.T."/>
            <person name="Henn M.R."/>
            <person name="Birren B.W."/>
            <person name="Taylor J.W."/>
        </authorList>
    </citation>
    <scope>NUCLEOTIDE SEQUENCE [LARGE SCALE GENOMIC DNA]</scope>
    <source>
        <strain evidence="3">RMSCC 3488</strain>
    </source>
</reference>